<sequence length="179" mass="19972">MKASFDRGAGRSSFWEEGEQLTDVEAKRMVVVGRVVGGHWPWVILEGILAGVPVCTTDKFRVHLMQDGPEVGCLRLDVWWTGGGVPPVGFGLEVGVSPVGYLVDRRWGASGWVWTRGGDTSGWMFSRPEVGCLWLGLDRRSEGGEEEEDRRHPHLRLGVQRDWRGWSLRLEGVPLVPPL</sequence>
<name>A0A843VKF1_COLES</name>
<keyword evidence="2" id="KW-1185">Reference proteome</keyword>
<comment type="caution">
    <text evidence="1">The sequence shown here is derived from an EMBL/GenBank/DDBJ whole genome shotgun (WGS) entry which is preliminary data.</text>
</comment>
<accession>A0A843VKF1</accession>
<gene>
    <name evidence="1" type="ORF">Taro_026364</name>
</gene>
<reference evidence="1" key="1">
    <citation type="submission" date="2017-07" db="EMBL/GenBank/DDBJ databases">
        <title>Taro Niue Genome Assembly and Annotation.</title>
        <authorList>
            <person name="Atibalentja N."/>
            <person name="Keating K."/>
            <person name="Fields C.J."/>
        </authorList>
    </citation>
    <scope>NUCLEOTIDE SEQUENCE</scope>
    <source>
        <strain evidence="1">Niue_2</strain>
        <tissue evidence="1">Leaf</tissue>
    </source>
</reference>
<dbReference type="AlphaFoldDB" id="A0A843VKF1"/>
<dbReference type="EMBL" id="NMUH01001590">
    <property type="protein sequence ID" value="MQL93724.1"/>
    <property type="molecule type" value="Genomic_DNA"/>
</dbReference>
<protein>
    <submittedName>
        <fullName evidence="1">Uncharacterized protein</fullName>
    </submittedName>
</protein>
<evidence type="ECO:0000313" key="1">
    <source>
        <dbReference type="EMBL" id="MQL93724.1"/>
    </source>
</evidence>
<evidence type="ECO:0000313" key="2">
    <source>
        <dbReference type="Proteomes" id="UP000652761"/>
    </source>
</evidence>
<organism evidence="1 2">
    <name type="scientific">Colocasia esculenta</name>
    <name type="common">Wild taro</name>
    <name type="synonym">Arum esculentum</name>
    <dbReference type="NCBI Taxonomy" id="4460"/>
    <lineage>
        <taxon>Eukaryota</taxon>
        <taxon>Viridiplantae</taxon>
        <taxon>Streptophyta</taxon>
        <taxon>Embryophyta</taxon>
        <taxon>Tracheophyta</taxon>
        <taxon>Spermatophyta</taxon>
        <taxon>Magnoliopsida</taxon>
        <taxon>Liliopsida</taxon>
        <taxon>Araceae</taxon>
        <taxon>Aroideae</taxon>
        <taxon>Colocasieae</taxon>
        <taxon>Colocasia</taxon>
    </lineage>
</organism>
<proteinExistence type="predicted"/>
<dbReference type="Proteomes" id="UP000652761">
    <property type="component" value="Unassembled WGS sequence"/>
</dbReference>